<dbReference type="EMBL" id="FQVG01000054">
    <property type="protein sequence ID" value="SHF30974.1"/>
    <property type="molecule type" value="Genomic_DNA"/>
</dbReference>
<keyword evidence="4 6" id="KW-1133">Transmembrane helix</keyword>
<feature type="transmembrane region" description="Helical" evidence="6">
    <location>
        <begin position="320"/>
        <end position="340"/>
    </location>
</feature>
<feature type="domain" description="Na+/H+ antiporter NhaC-like C-terminal" evidence="7">
    <location>
        <begin position="9"/>
        <end position="161"/>
    </location>
</feature>
<evidence type="ECO:0000313" key="8">
    <source>
        <dbReference type="EMBL" id="SHF30974.1"/>
    </source>
</evidence>
<evidence type="ECO:0000256" key="2">
    <source>
        <dbReference type="ARBA" id="ARBA00022475"/>
    </source>
</evidence>
<dbReference type="AlphaFoldDB" id="A0A1M5ALF7"/>
<keyword evidence="2" id="KW-1003">Cell membrane</keyword>
<evidence type="ECO:0000259" key="7">
    <source>
        <dbReference type="Pfam" id="PF03553"/>
    </source>
</evidence>
<dbReference type="RefSeq" id="WP_073249730.1">
    <property type="nucleotide sequence ID" value="NZ_FQVG01000054.1"/>
</dbReference>
<evidence type="ECO:0000313" key="9">
    <source>
        <dbReference type="Proteomes" id="UP000184423"/>
    </source>
</evidence>
<feature type="transmembrane region" description="Helical" evidence="6">
    <location>
        <begin position="510"/>
        <end position="528"/>
    </location>
</feature>
<dbReference type="PANTHER" id="PTHR43478">
    <property type="entry name" value="NA+/H+ ANTIPORTER-RELATED"/>
    <property type="match status" value="1"/>
</dbReference>
<comment type="subcellular location">
    <subcellularLocation>
        <location evidence="1">Cell membrane</location>
        <topology evidence="1">Multi-pass membrane protein</topology>
    </subcellularLocation>
</comment>
<feature type="transmembrane region" description="Helical" evidence="6">
    <location>
        <begin position="202"/>
        <end position="222"/>
    </location>
</feature>
<keyword evidence="9" id="KW-1185">Reference proteome</keyword>
<reference evidence="9" key="1">
    <citation type="submission" date="2016-11" db="EMBL/GenBank/DDBJ databases">
        <authorList>
            <person name="Varghese N."/>
            <person name="Submissions S."/>
        </authorList>
    </citation>
    <scope>NUCLEOTIDE SEQUENCE [LARGE SCALE GENOMIC DNA]</scope>
    <source>
        <strain evidence="9">DSM 10124</strain>
    </source>
</reference>
<feature type="transmembrane region" description="Helical" evidence="6">
    <location>
        <begin position="486"/>
        <end position="504"/>
    </location>
</feature>
<dbReference type="Proteomes" id="UP000184423">
    <property type="component" value="Unassembled WGS sequence"/>
</dbReference>
<feature type="transmembrane region" description="Helical" evidence="6">
    <location>
        <begin position="68"/>
        <end position="91"/>
    </location>
</feature>
<evidence type="ECO:0000256" key="1">
    <source>
        <dbReference type="ARBA" id="ARBA00004651"/>
    </source>
</evidence>
<feature type="transmembrane region" description="Helical" evidence="6">
    <location>
        <begin position="361"/>
        <end position="378"/>
    </location>
</feature>
<evidence type="ECO:0000256" key="5">
    <source>
        <dbReference type="ARBA" id="ARBA00023136"/>
    </source>
</evidence>
<accession>A0A1M5ALF7</accession>
<organism evidence="8 9">
    <name type="scientific">Caloramator proteoclasticus DSM 10124</name>
    <dbReference type="NCBI Taxonomy" id="1121262"/>
    <lineage>
        <taxon>Bacteria</taxon>
        <taxon>Bacillati</taxon>
        <taxon>Bacillota</taxon>
        <taxon>Clostridia</taxon>
        <taxon>Eubacteriales</taxon>
        <taxon>Clostridiaceae</taxon>
        <taxon>Caloramator</taxon>
    </lineage>
</organism>
<name>A0A1M5ALF7_9CLOT</name>
<evidence type="ECO:0000256" key="6">
    <source>
        <dbReference type="SAM" id="Phobius"/>
    </source>
</evidence>
<evidence type="ECO:0000256" key="4">
    <source>
        <dbReference type="ARBA" id="ARBA00022989"/>
    </source>
</evidence>
<dbReference type="Pfam" id="PF03553">
    <property type="entry name" value="Na_H_antiporter"/>
    <property type="match status" value="2"/>
</dbReference>
<protein>
    <submittedName>
        <fullName evidence="8">Transporter, NhaC family (TC 2.A.35)</fullName>
    </submittedName>
</protein>
<keyword evidence="3 6" id="KW-0812">Transmembrane</keyword>
<feature type="transmembrane region" description="Helical" evidence="6">
    <location>
        <begin position="151"/>
        <end position="172"/>
    </location>
</feature>
<dbReference type="InterPro" id="IPR018461">
    <property type="entry name" value="Na/H_Antiport_NhaC-like_C"/>
</dbReference>
<evidence type="ECO:0000256" key="3">
    <source>
        <dbReference type="ARBA" id="ARBA00022692"/>
    </source>
</evidence>
<dbReference type="GO" id="GO:0005886">
    <property type="term" value="C:plasma membrane"/>
    <property type="evidence" value="ECO:0007669"/>
    <property type="project" value="UniProtKB-SubCell"/>
</dbReference>
<keyword evidence="5 6" id="KW-0472">Membrane</keyword>
<sequence>MPGFLTLLPPLVAILLAFRTKNVLLSLFVGVLTGTFLLSLTSHGFILSFFYAFLGLVDKILASLSDTWNAGVILQCLAIGGLIAVVSKMGGAKAIAESLSKRAKSAKSAQLITWLLGILVFFDDYANSLIVGPIMRPVADKMKISREKLSFIIDATAAPIAGIALISTWVGYEISLIKDGYAQIGQDVNAYGMFVSTIPYRFYNIFILIFIVLTAVLAREFGPMLEAERRARILGKVIADDAKPMVSNEASNIEPKEGIKLSIWNAIVPIGALIVFAFLGFYYSGYTSIMAGEDKELIEAIKNAPLSFNSIREIFGASDASVVLFQSALLASIIAIIMAVSQRIMTVGEAIDTWLEGVKSLVITGAILLLAWSLSGTIKELGTAKYLAGVLSGTLPKFLLPSLIFVLGSVISFATGTSYGTMGILMPLVIPLAHSMSPDANFMTMSIGAVLTGAIFGDHCSPISDTTILSSMGSMCDHLHHVKTQLYYSIVVGVVTVVCGYLPVAIGIPVVVSLLLGVFACFMLVRFVGKPVEEIEIEAEVGLEE</sequence>
<feature type="transmembrane region" description="Helical" evidence="6">
    <location>
        <begin position="35"/>
        <end position="56"/>
    </location>
</feature>
<gene>
    <name evidence="8" type="ORF">SAMN02746091_02229</name>
</gene>
<feature type="domain" description="Na+/H+ antiporter NhaC-like C-terminal" evidence="7">
    <location>
        <begin position="162"/>
        <end position="498"/>
    </location>
</feature>
<proteinExistence type="predicted"/>
<dbReference type="PANTHER" id="PTHR43478:SF1">
    <property type="entry name" value="NA+_H+ ANTIPORTER NHAC-LIKE C-TERMINAL DOMAIN-CONTAINING PROTEIN"/>
    <property type="match status" value="1"/>
</dbReference>
<feature type="transmembrane region" description="Helical" evidence="6">
    <location>
        <begin position="263"/>
        <end position="283"/>
    </location>
</feature>